<evidence type="ECO:0000256" key="2">
    <source>
        <dbReference type="SAM" id="Phobius"/>
    </source>
</evidence>
<organism evidence="4 5">
    <name type="scientific">candidate division WWE3 bacterium</name>
    <dbReference type="NCBI Taxonomy" id="2053526"/>
    <lineage>
        <taxon>Bacteria</taxon>
        <taxon>Katanobacteria</taxon>
    </lineage>
</organism>
<feature type="chain" id="PRO_5031180486" evidence="3">
    <location>
        <begin position="33"/>
        <end position="434"/>
    </location>
</feature>
<keyword evidence="3" id="KW-0732">Signal</keyword>
<dbReference type="EMBL" id="JAAZNV010000003">
    <property type="protein sequence ID" value="NMB91225.1"/>
    <property type="molecule type" value="Genomic_DNA"/>
</dbReference>
<name>A0A7X9E670_UNCKA</name>
<feature type="transmembrane region" description="Helical" evidence="2">
    <location>
        <begin position="327"/>
        <end position="354"/>
    </location>
</feature>
<gene>
    <name evidence="4" type="ORF">GYA37_00045</name>
</gene>
<feature type="transmembrane region" description="Helical" evidence="2">
    <location>
        <begin position="408"/>
        <end position="426"/>
    </location>
</feature>
<protein>
    <submittedName>
        <fullName evidence="4">Thioredoxin family protein</fullName>
    </submittedName>
</protein>
<accession>A0A7X9E670</accession>
<evidence type="ECO:0000256" key="1">
    <source>
        <dbReference type="SAM" id="MobiDB-lite"/>
    </source>
</evidence>
<keyword evidence="2" id="KW-0472">Membrane</keyword>
<comment type="caution">
    <text evidence="4">The sequence shown here is derived from an EMBL/GenBank/DDBJ whole genome shotgun (WGS) entry which is preliminary data.</text>
</comment>
<dbReference type="SUPFAM" id="SSF52833">
    <property type="entry name" value="Thioredoxin-like"/>
    <property type="match status" value="1"/>
</dbReference>
<feature type="region of interest" description="Disordered" evidence="1">
    <location>
        <begin position="138"/>
        <end position="181"/>
    </location>
</feature>
<evidence type="ECO:0000313" key="4">
    <source>
        <dbReference type="EMBL" id="NMB91225.1"/>
    </source>
</evidence>
<feature type="transmembrane region" description="Helical" evidence="2">
    <location>
        <begin position="266"/>
        <end position="289"/>
    </location>
</feature>
<keyword evidence="2" id="KW-1133">Transmembrane helix</keyword>
<dbReference type="InterPro" id="IPR036249">
    <property type="entry name" value="Thioredoxin-like_sf"/>
</dbReference>
<feature type="transmembrane region" description="Helical" evidence="2">
    <location>
        <begin position="374"/>
        <end position="396"/>
    </location>
</feature>
<dbReference type="AlphaFoldDB" id="A0A7X9E670"/>
<proteinExistence type="predicted"/>
<feature type="signal peptide" evidence="3">
    <location>
        <begin position="1"/>
        <end position="32"/>
    </location>
</feature>
<feature type="compositionally biased region" description="Polar residues" evidence="1">
    <location>
        <begin position="153"/>
        <end position="162"/>
    </location>
</feature>
<keyword evidence="2" id="KW-0812">Transmembrane</keyword>
<dbReference type="Gene3D" id="3.40.30.10">
    <property type="entry name" value="Glutaredoxin"/>
    <property type="match status" value="1"/>
</dbReference>
<feature type="compositionally biased region" description="Basic and acidic residues" evidence="1">
    <location>
        <begin position="164"/>
        <end position="181"/>
    </location>
</feature>
<dbReference type="Proteomes" id="UP000590542">
    <property type="component" value="Unassembled WGS sequence"/>
</dbReference>
<feature type="transmembrane region" description="Helical" evidence="2">
    <location>
        <begin position="241"/>
        <end position="260"/>
    </location>
</feature>
<evidence type="ECO:0000256" key="3">
    <source>
        <dbReference type="SAM" id="SignalP"/>
    </source>
</evidence>
<evidence type="ECO:0000313" key="5">
    <source>
        <dbReference type="Proteomes" id="UP000590542"/>
    </source>
</evidence>
<reference evidence="4 5" key="1">
    <citation type="journal article" date="2020" name="Biotechnol. Biofuels">
        <title>New insights from the biogas microbiome by comprehensive genome-resolved metagenomics of nearly 1600 species originating from multiple anaerobic digesters.</title>
        <authorList>
            <person name="Campanaro S."/>
            <person name="Treu L."/>
            <person name="Rodriguez-R L.M."/>
            <person name="Kovalovszki A."/>
            <person name="Ziels R.M."/>
            <person name="Maus I."/>
            <person name="Zhu X."/>
            <person name="Kougias P.G."/>
            <person name="Basile A."/>
            <person name="Luo G."/>
            <person name="Schluter A."/>
            <person name="Konstantinidis K.T."/>
            <person name="Angelidaki I."/>
        </authorList>
    </citation>
    <scope>NUCLEOTIDE SEQUENCE [LARGE SCALE GENOMIC DNA]</scope>
    <source>
        <strain evidence="4">AS27yjCOA_202</strain>
    </source>
</reference>
<feature type="transmembrane region" description="Helical" evidence="2">
    <location>
        <begin position="206"/>
        <end position="229"/>
    </location>
</feature>
<sequence length="434" mass="48752">MKILVNKMKLIKCISILLLVFTIMLGAGRSHAAEKVNLYFFWGQGCPHCAKEKVFLQNLVQKDSSLVLHDFEVYNNTENRDKLIEAAQKLNTEVNGVPFLVIGDKYLVGYLSDQTTGVEIQKLIEDNKTNGCFDIFEPQSPKETVVPDVPIQPQESASTAINSERPENSDKHEDDKEEECVQDKIPGKPVLPKFGSFDLESLSLPALTVVLGFLDGFNPCAMWVLLFLISLLLGMKGRKRMWVLGIAFIISSASVYLLFMVAWLNLFLFVGFIFWVRAFIAVISLFGGFMSLKKFLSKDTSGCDVVGEEKRRNVFDKLGKITADKSFLMALIGIMALAFAVNLVELVCSAGLPAVYTQVLALNDLSILKYYSYIFLYITFFMLDDLFVFFVAMITLQMTGVTTKYVKWSRLIGGLLMIIIGILLLFKPEILMFS</sequence>